<dbReference type="Proteomes" id="UP000018896">
    <property type="component" value="Unassembled WGS sequence"/>
</dbReference>
<dbReference type="EMBL" id="BAUV01000026">
    <property type="protein sequence ID" value="GAE35997.1"/>
    <property type="molecule type" value="Genomic_DNA"/>
</dbReference>
<dbReference type="SMART" id="SM00342">
    <property type="entry name" value="HTH_ARAC"/>
    <property type="match status" value="1"/>
</dbReference>
<dbReference type="Pfam" id="PF02311">
    <property type="entry name" value="AraC_binding"/>
    <property type="match status" value="1"/>
</dbReference>
<dbReference type="InterPro" id="IPR003313">
    <property type="entry name" value="AraC-bd"/>
</dbReference>
<evidence type="ECO:0000313" key="5">
    <source>
        <dbReference type="EMBL" id="GAE35997.1"/>
    </source>
</evidence>
<dbReference type="SUPFAM" id="SSF51215">
    <property type="entry name" value="Regulatory protein AraC"/>
    <property type="match status" value="1"/>
</dbReference>
<sequence length="292" mass="34299">MKKVRSEFIGQSYFKNNLNFHINRWKEGFENPHHIHDFIEITIIEEGKGFHHVDDHIIPVNKGELFLIPIGASHVFRPTSPTSIHPLTVYNVLFDRQVLDSLMKETTRIGDTSLSIWLSSLGIKSTFSFLHVSDHQDICLNLIRSMYFEYQQKQPGYPIIVTAKIHELMLQLFRMKHRHTEASLPKLSVFAIDEVVSYMTEHLNQTITLAHVANKMNVSERHFSRMFKKYTGQTFNEYLQNKRIERSCELLVTTDLSIKEISYFIGYKDTDHFRKLFTKKLGLSPHQYRKNV</sequence>
<dbReference type="AlphaFoldDB" id="W4QVT3"/>
<name>W4QVT3_HALA3</name>
<evidence type="ECO:0000256" key="2">
    <source>
        <dbReference type="ARBA" id="ARBA00023125"/>
    </source>
</evidence>
<dbReference type="PANTHER" id="PTHR43280">
    <property type="entry name" value="ARAC-FAMILY TRANSCRIPTIONAL REGULATOR"/>
    <property type="match status" value="1"/>
</dbReference>
<gene>
    <name evidence="5" type="ORF">JCM9157_3141</name>
</gene>
<dbReference type="Gene3D" id="1.10.10.60">
    <property type="entry name" value="Homeodomain-like"/>
    <property type="match status" value="2"/>
</dbReference>
<comment type="caution">
    <text evidence="5">The sequence shown here is derived from an EMBL/GenBank/DDBJ whole genome shotgun (WGS) entry which is preliminary data.</text>
</comment>
<reference evidence="5 6" key="1">
    <citation type="journal article" date="2014" name="Genome Announc.">
        <title>Draft Genome Sequences of Three Alkaliphilic Bacillus Strains, Bacillus wakoensis JCM 9140T, Bacillus akibai JCM 9157T, and Bacillus hemicellulosilyticus JCM 9152T.</title>
        <authorList>
            <person name="Yuki M."/>
            <person name="Oshima K."/>
            <person name="Suda W."/>
            <person name="Oshida Y."/>
            <person name="Kitamura K."/>
            <person name="Iida T."/>
            <person name="Hattori M."/>
            <person name="Ohkuma M."/>
        </authorList>
    </citation>
    <scope>NUCLEOTIDE SEQUENCE [LARGE SCALE GENOMIC DNA]</scope>
    <source>
        <strain evidence="5 6">JCM 9157</strain>
    </source>
</reference>
<dbReference type="RefSeq" id="WP_052013162.1">
    <property type="nucleotide sequence ID" value="NZ_BAUV01000026.1"/>
</dbReference>
<keyword evidence="3" id="KW-0804">Transcription</keyword>
<dbReference type="GO" id="GO:0003700">
    <property type="term" value="F:DNA-binding transcription factor activity"/>
    <property type="evidence" value="ECO:0007669"/>
    <property type="project" value="InterPro"/>
</dbReference>
<evidence type="ECO:0000256" key="3">
    <source>
        <dbReference type="ARBA" id="ARBA00023163"/>
    </source>
</evidence>
<keyword evidence="2" id="KW-0238">DNA-binding</keyword>
<dbReference type="InterPro" id="IPR018060">
    <property type="entry name" value="HTH_AraC"/>
</dbReference>
<dbReference type="InterPro" id="IPR009057">
    <property type="entry name" value="Homeodomain-like_sf"/>
</dbReference>
<dbReference type="PANTHER" id="PTHR43280:SF28">
    <property type="entry name" value="HTH-TYPE TRANSCRIPTIONAL ACTIVATOR RHAS"/>
    <property type="match status" value="1"/>
</dbReference>
<dbReference type="InterPro" id="IPR037923">
    <property type="entry name" value="HTH-like"/>
</dbReference>
<proteinExistence type="predicted"/>
<protein>
    <submittedName>
        <fullName evidence="5">Two-component response regulator</fullName>
    </submittedName>
</protein>
<keyword evidence="1" id="KW-0805">Transcription regulation</keyword>
<evidence type="ECO:0000259" key="4">
    <source>
        <dbReference type="PROSITE" id="PS01124"/>
    </source>
</evidence>
<dbReference type="OrthoDB" id="182958at2"/>
<keyword evidence="6" id="KW-1185">Reference proteome</keyword>
<dbReference type="PRINTS" id="PR00032">
    <property type="entry name" value="HTHARAC"/>
</dbReference>
<accession>W4QVT3</accession>
<dbReference type="eggNOG" id="COG0662">
    <property type="taxonomic scope" value="Bacteria"/>
</dbReference>
<evidence type="ECO:0000256" key="1">
    <source>
        <dbReference type="ARBA" id="ARBA00023015"/>
    </source>
</evidence>
<dbReference type="PROSITE" id="PS01124">
    <property type="entry name" value="HTH_ARAC_FAMILY_2"/>
    <property type="match status" value="1"/>
</dbReference>
<dbReference type="GO" id="GO:0043565">
    <property type="term" value="F:sequence-specific DNA binding"/>
    <property type="evidence" value="ECO:0007669"/>
    <property type="project" value="InterPro"/>
</dbReference>
<dbReference type="SUPFAM" id="SSF46689">
    <property type="entry name" value="Homeodomain-like"/>
    <property type="match status" value="2"/>
</dbReference>
<dbReference type="Pfam" id="PF12833">
    <property type="entry name" value="HTH_18"/>
    <property type="match status" value="1"/>
</dbReference>
<evidence type="ECO:0000313" key="6">
    <source>
        <dbReference type="Proteomes" id="UP000018896"/>
    </source>
</evidence>
<dbReference type="Gene3D" id="2.60.120.10">
    <property type="entry name" value="Jelly Rolls"/>
    <property type="match status" value="1"/>
</dbReference>
<organism evidence="5 6">
    <name type="scientific">Halalkalibacter akibai (strain ATCC 43226 / DSM 21942 / CIP 109018 / JCM 9157 / 1139)</name>
    <name type="common">Bacillus akibai</name>
    <dbReference type="NCBI Taxonomy" id="1236973"/>
    <lineage>
        <taxon>Bacteria</taxon>
        <taxon>Bacillati</taxon>
        <taxon>Bacillota</taxon>
        <taxon>Bacilli</taxon>
        <taxon>Bacillales</taxon>
        <taxon>Bacillaceae</taxon>
        <taxon>Halalkalibacter</taxon>
    </lineage>
</organism>
<dbReference type="InterPro" id="IPR014710">
    <property type="entry name" value="RmlC-like_jellyroll"/>
</dbReference>
<dbReference type="InterPro" id="IPR020449">
    <property type="entry name" value="Tscrpt_reg_AraC-type_HTH"/>
</dbReference>
<dbReference type="eggNOG" id="COG2207">
    <property type="taxonomic scope" value="Bacteria"/>
</dbReference>
<dbReference type="STRING" id="1236973.JCM9157_3141"/>
<feature type="domain" description="HTH araC/xylS-type" evidence="4">
    <location>
        <begin position="193"/>
        <end position="291"/>
    </location>
</feature>